<organism evidence="1 2">
    <name type="scientific">Sesamum alatum</name>
    <dbReference type="NCBI Taxonomy" id="300844"/>
    <lineage>
        <taxon>Eukaryota</taxon>
        <taxon>Viridiplantae</taxon>
        <taxon>Streptophyta</taxon>
        <taxon>Embryophyta</taxon>
        <taxon>Tracheophyta</taxon>
        <taxon>Spermatophyta</taxon>
        <taxon>Magnoliopsida</taxon>
        <taxon>eudicotyledons</taxon>
        <taxon>Gunneridae</taxon>
        <taxon>Pentapetalae</taxon>
        <taxon>asterids</taxon>
        <taxon>lamiids</taxon>
        <taxon>Lamiales</taxon>
        <taxon>Pedaliaceae</taxon>
        <taxon>Sesamum</taxon>
    </lineage>
</organism>
<accession>A0AAE1Z0C3</accession>
<keyword evidence="2" id="KW-1185">Reference proteome</keyword>
<reference evidence="1" key="2">
    <citation type="journal article" date="2024" name="Plant">
        <title>Genomic evolution and insights into agronomic trait innovations of Sesamum species.</title>
        <authorList>
            <person name="Miao H."/>
            <person name="Wang L."/>
            <person name="Qu L."/>
            <person name="Liu H."/>
            <person name="Sun Y."/>
            <person name="Le M."/>
            <person name="Wang Q."/>
            <person name="Wei S."/>
            <person name="Zheng Y."/>
            <person name="Lin W."/>
            <person name="Duan Y."/>
            <person name="Cao H."/>
            <person name="Xiong S."/>
            <person name="Wang X."/>
            <person name="Wei L."/>
            <person name="Li C."/>
            <person name="Ma Q."/>
            <person name="Ju M."/>
            <person name="Zhao R."/>
            <person name="Li G."/>
            <person name="Mu C."/>
            <person name="Tian Q."/>
            <person name="Mei H."/>
            <person name="Zhang T."/>
            <person name="Gao T."/>
            <person name="Zhang H."/>
        </authorList>
    </citation>
    <scope>NUCLEOTIDE SEQUENCE</scope>
    <source>
        <strain evidence="1">3651</strain>
    </source>
</reference>
<dbReference type="AlphaFoldDB" id="A0AAE1Z0C3"/>
<protein>
    <submittedName>
        <fullName evidence="1">Uncharacterized protein</fullName>
    </submittedName>
</protein>
<proteinExistence type="predicted"/>
<comment type="caution">
    <text evidence="1">The sequence shown here is derived from an EMBL/GenBank/DDBJ whole genome shotgun (WGS) entry which is preliminary data.</text>
</comment>
<evidence type="ECO:0000313" key="2">
    <source>
        <dbReference type="Proteomes" id="UP001293254"/>
    </source>
</evidence>
<gene>
    <name evidence="1" type="ORF">Salat_0330900</name>
</gene>
<evidence type="ECO:0000313" key="1">
    <source>
        <dbReference type="EMBL" id="KAK4439960.1"/>
    </source>
</evidence>
<reference evidence="1" key="1">
    <citation type="submission" date="2020-06" db="EMBL/GenBank/DDBJ databases">
        <authorList>
            <person name="Li T."/>
            <person name="Hu X."/>
            <person name="Zhang T."/>
            <person name="Song X."/>
            <person name="Zhang H."/>
            <person name="Dai N."/>
            <person name="Sheng W."/>
            <person name="Hou X."/>
            <person name="Wei L."/>
        </authorList>
    </citation>
    <scope>NUCLEOTIDE SEQUENCE</scope>
    <source>
        <strain evidence="1">3651</strain>
        <tissue evidence="1">Leaf</tissue>
    </source>
</reference>
<name>A0AAE1Z0C3_9LAMI</name>
<sequence>MDLNRRTAKWQRALSIEKDYWRQKSSCKWLLEGDRNTRFFHSLVRKKRAWSFICSIQEDGVLISESKLIQASGAAYFERLPSSEETPTHPTELASVPRAVTPELGADLCRDISEAEGEKRIWSQNPMRYKDW</sequence>
<dbReference type="Proteomes" id="UP001293254">
    <property type="component" value="Unassembled WGS sequence"/>
</dbReference>
<dbReference type="EMBL" id="JACGWO010000001">
    <property type="protein sequence ID" value="KAK4439960.1"/>
    <property type="molecule type" value="Genomic_DNA"/>
</dbReference>